<dbReference type="Proteomes" id="UP000093918">
    <property type="component" value="Unassembled WGS sequence"/>
</dbReference>
<accession>A0ABX2WJ74</accession>
<name>A0ABX2WJ74_9MICO</name>
<reference evidence="2" key="1">
    <citation type="submission" date="2016-06" db="EMBL/GenBank/DDBJ databases">
        <title>Genome sequencing of cellulolytic organisms.</title>
        <authorList>
            <person name="Bohra V."/>
            <person name="Dafale N.A."/>
            <person name="Purohit H.J."/>
        </authorList>
    </citation>
    <scope>NUCLEOTIDE SEQUENCE [LARGE SCALE GENOMIC DNA]</scope>
    <source>
        <strain evidence="2">ND21</strain>
    </source>
</reference>
<evidence type="ECO:0000313" key="2">
    <source>
        <dbReference type="Proteomes" id="UP000093918"/>
    </source>
</evidence>
<gene>
    <name evidence="1" type="ORF">A9Z40_15980</name>
</gene>
<proteinExistence type="predicted"/>
<sequence length="181" mass="20357">MPELRLERADILRLLEGLGAKLELLNETEQVYVAGGAAMVLLYGRASATADVDTVVRRDGHLVRLADEVAVELGMVPGWLTTSVRPFVPSRHDDEAVTYVFGGLTVRLASERPMLAMKMRAMRVKDFEDIAILINRLRLDSEEEVADVVEEFFDEDSVPPEHRDDTLLAAQRMLRLARARR</sequence>
<organism evidence="1 2">
    <name type="scientific">Microbacterium arborescens</name>
    <dbReference type="NCBI Taxonomy" id="33883"/>
    <lineage>
        <taxon>Bacteria</taxon>
        <taxon>Bacillati</taxon>
        <taxon>Actinomycetota</taxon>
        <taxon>Actinomycetes</taxon>
        <taxon>Micrococcales</taxon>
        <taxon>Microbacteriaceae</taxon>
        <taxon>Microbacterium</taxon>
    </lineage>
</organism>
<dbReference type="RefSeq" id="WP_064955828.1">
    <property type="nucleotide sequence ID" value="NZ_LZEM01000015.1"/>
</dbReference>
<protein>
    <submittedName>
        <fullName evidence="1">Uncharacterized protein</fullName>
    </submittedName>
</protein>
<keyword evidence="2" id="KW-1185">Reference proteome</keyword>
<evidence type="ECO:0000313" key="1">
    <source>
        <dbReference type="EMBL" id="OAZ41708.1"/>
    </source>
</evidence>
<dbReference type="SUPFAM" id="SSF81301">
    <property type="entry name" value="Nucleotidyltransferase"/>
    <property type="match status" value="1"/>
</dbReference>
<dbReference type="EMBL" id="LZEM01000015">
    <property type="protein sequence ID" value="OAZ41708.1"/>
    <property type="molecule type" value="Genomic_DNA"/>
</dbReference>
<dbReference type="InterPro" id="IPR043519">
    <property type="entry name" value="NT_sf"/>
</dbReference>
<comment type="caution">
    <text evidence="1">The sequence shown here is derived from an EMBL/GenBank/DDBJ whole genome shotgun (WGS) entry which is preliminary data.</text>
</comment>